<dbReference type="SUPFAM" id="SSF55729">
    <property type="entry name" value="Acyl-CoA N-acyltransferases (Nat)"/>
    <property type="match status" value="1"/>
</dbReference>
<evidence type="ECO:0000313" key="4">
    <source>
        <dbReference type="EMBL" id="CUH49260.1"/>
    </source>
</evidence>
<protein>
    <submittedName>
        <fullName evidence="4">Putative N-acetyltransferase YsnE</fullName>
        <ecNumber evidence="4">2.3.1.-</ecNumber>
    </submittedName>
</protein>
<accession>A0A0N7LQX8</accession>
<dbReference type="GO" id="GO:0016747">
    <property type="term" value="F:acyltransferase activity, transferring groups other than amino-acyl groups"/>
    <property type="evidence" value="ECO:0007669"/>
    <property type="project" value="InterPro"/>
</dbReference>
<keyword evidence="2 4" id="KW-0012">Acyltransferase</keyword>
<dbReference type="InterPro" id="IPR000182">
    <property type="entry name" value="GNAT_dom"/>
</dbReference>
<dbReference type="EMBL" id="CYPU01000068">
    <property type="protein sequence ID" value="CUH49260.1"/>
    <property type="molecule type" value="Genomic_DNA"/>
</dbReference>
<evidence type="ECO:0000256" key="1">
    <source>
        <dbReference type="ARBA" id="ARBA00022679"/>
    </source>
</evidence>
<dbReference type="CDD" id="cd04301">
    <property type="entry name" value="NAT_SF"/>
    <property type="match status" value="1"/>
</dbReference>
<feature type="domain" description="N-acetyltransferase" evidence="3">
    <location>
        <begin position="2"/>
        <end position="155"/>
    </location>
</feature>
<organism evidence="4 5">
    <name type="scientific">Ruegeria atlantica</name>
    <dbReference type="NCBI Taxonomy" id="81569"/>
    <lineage>
        <taxon>Bacteria</taxon>
        <taxon>Pseudomonadati</taxon>
        <taxon>Pseudomonadota</taxon>
        <taxon>Alphaproteobacteria</taxon>
        <taxon>Rhodobacterales</taxon>
        <taxon>Roseobacteraceae</taxon>
        <taxon>Ruegeria</taxon>
    </lineage>
</organism>
<dbReference type="PANTHER" id="PTHR43877">
    <property type="entry name" value="AMINOALKYLPHOSPHONATE N-ACETYLTRANSFERASE-RELATED-RELATED"/>
    <property type="match status" value="1"/>
</dbReference>
<evidence type="ECO:0000313" key="5">
    <source>
        <dbReference type="Proteomes" id="UP000050783"/>
    </source>
</evidence>
<sequence>MIEIHEADPTSDALRPLIEAHFAHGEAAGPAESNHTMDAQALAAEGIRFWAMFEDGQPVGCGALKALPDGTAEVKSVHIISKVRGRGLARQMMNHLTDEAGIQGVAALVLETGSEHLPEYAAARKLYERLGYSYCGPIFGYEDDPNSAFMRLALEPRK</sequence>
<name>A0A0N7LQX8_9RHOB</name>
<dbReference type="PANTHER" id="PTHR43877:SF5">
    <property type="entry name" value="BLL8307 PROTEIN"/>
    <property type="match status" value="1"/>
</dbReference>
<gene>
    <name evidence="4" type="primary">ysnE</name>
    <name evidence="4" type="ORF">RUA4292_03456</name>
</gene>
<dbReference type="Pfam" id="PF00583">
    <property type="entry name" value="Acetyltransf_1"/>
    <property type="match status" value="1"/>
</dbReference>
<dbReference type="AlphaFoldDB" id="A0A0N7LQX8"/>
<dbReference type="Gene3D" id="3.40.630.30">
    <property type="match status" value="1"/>
</dbReference>
<dbReference type="PROSITE" id="PS51186">
    <property type="entry name" value="GNAT"/>
    <property type="match status" value="1"/>
</dbReference>
<dbReference type="OrthoDB" id="9803233at2"/>
<keyword evidence="1 4" id="KW-0808">Transferase</keyword>
<dbReference type="RefSeq" id="WP_058278703.1">
    <property type="nucleotide sequence ID" value="NZ_CYPU01000068.1"/>
</dbReference>
<dbReference type="InterPro" id="IPR016181">
    <property type="entry name" value="Acyl_CoA_acyltransferase"/>
</dbReference>
<dbReference type="STRING" id="81569.RUM4293_02316"/>
<proteinExistence type="predicted"/>
<evidence type="ECO:0000259" key="3">
    <source>
        <dbReference type="PROSITE" id="PS51186"/>
    </source>
</evidence>
<dbReference type="InterPro" id="IPR050832">
    <property type="entry name" value="Bact_Acetyltransf"/>
</dbReference>
<evidence type="ECO:0000256" key="2">
    <source>
        <dbReference type="ARBA" id="ARBA00023315"/>
    </source>
</evidence>
<dbReference type="Proteomes" id="UP000050783">
    <property type="component" value="Unassembled WGS sequence"/>
</dbReference>
<dbReference type="EC" id="2.3.1.-" evidence="4"/>
<dbReference type="GeneID" id="55494603"/>
<reference evidence="4 5" key="1">
    <citation type="submission" date="2015-09" db="EMBL/GenBank/DDBJ databases">
        <authorList>
            <consortium name="Swine Surveillance"/>
        </authorList>
    </citation>
    <scope>NUCLEOTIDE SEQUENCE [LARGE SCALE GENOMIC DNA]</scope>
    <source>
        <strain evidence="4 5">CECT 4292</strain>
    </source>
</reference>